<evidence type="ECO:0000313" key="1">
    <source>
        <dbReference type="EMBL" id="CAI3994386.1"/>
    </source>
</evidence>
<sequence length="1044" mass="119691">MPWDDIPLEAIQYEYQKPESQQDLTASYAQVCTNVEAAAALALTAKHKALPDACKGRAKTTEVRWRQEYSAPLRPSREGEYQPTYHGLNIQHARWIRQYRRILNFTRLPPEVTGNALTHRRKLWHSIKTAPGFAPCFAQWWMDNTRESLPVEAPSHQISVSICSHFHKHLQAFEKALNQQRTAAAKQRRDKLWLDNVEGLQSGQMVSQDKYIGDLTELFEQFGQEWSRRWDRHLHVDPNRWNPIISFAEQVLPRPPPMKWAETVNQYRPITLFSLCYRTWSSIRARQVLAHLAPLAPSTCTGNLPGKHSAHVWYGVMQEIELAQLNQGSLSGWVVDLIKAFNMLPRTPIMHFMALLNVAPRIMLAWGNALVSMERRFKLHNCVGPSLRSTTGYPEGCALSVTAMLAHNLVGHFYMRLRHPSVTLWSYVDNIEATAPSSEPALRALEAFHQYSDLMDVAIDNDKSYAWSVNASQRKNLRAEEMITKLSARDLGGHVQYSKVVTNATITNRCEEIKALWGRLARSLAPYAQKVRALITKAWPSCLHGVSSVHMADDHFDKLRTGALQGLGEHSSGASPYIHLALIEGPAVDPQYYALLQTVMMYREHNLTDDCTLYCMSELHHTRKTYVPRPGPMSQELKDRLSDAWQARTRGMVIHRKTFDGIQWTSSKLTMAGTKHLSAEEKSILRVCLNGTFFTADRRKHQQPDSDTTCQFCGVVPGHVQTALRGEITAAISACEYALQVGRELHLWTDNDLVYRRILKFQQKQCYFKPNQKDADLWKILHQRVRQLGVFFLGVTKVCSHQDVSTADDEYEAWVFKGNAAADHVADTAVYQHVGLYKLWQSLQQEIAHIHMLRNHVHRTLIQVGKHAVRSGTGKPPDKQHAERISREEIAEADFSPIPVDCLPGKYMYPYAEELLSWLHQLVDPSEPVRCISWFQVNVIFEHQTRRTGVRHIKSRKQWVEGERDTKHIDFVRRTNYLSDWVQGVWRSANRPIKLLHLRPESNVLQFWTQCLALRIRAGLVQLADEVLMESQVKVSSVRSLRYL</sequence>
<dbReference type="Proteomes" id="UP001152797">
    <property type="component" value="Unassembled WGS sequence"/>
</dbReference>
<comment type="caution">
    <text evidence="1">The sequence shown here is derived from an EMBL/GenBank/DDBJ whole genome shotgun (WGS) entry which is preliminary data.</text>
</comment>
<protein>
    <recommendedName>
        <fullName evidence="4">RNase H type-1 domain-containing protein</fullName>
    </recommendedName>
</protein>
<evidence type="ECO:0000313" key="3">
    <source>
        <dbReference type="Proteomes" id="UP001152797"/>
    </source>
</evidence>
<dbReference type="Gene3D" id="3.30.420.10">
    <property type="entry name" value="Ribonuclease H-like superfamily/Ribonuclease H"/>
    <property type="match status" value="1"/>
</dbReference>
<reference evidence="1" key="1">
    <citation type="submission" date="2022-10" db="EMBL/GenBank/DDBJ databases">
        <authorList>
            <person name="Chen Y."/>
            <person name="Dougan E. K."/>
            <person name="Chan C."/>
            <person name="Rhodes N."/>
            <person name="Thang M."/>
        </authorList>
    </citation>
    <scope>NUCLEOTIDE SEQUENCE</scope>
</reference>
<dbReference type="InterPro" id="IPR036397">
    <property type="entry name" value="RNaseH_sf"/>
</dbReference>
<organism evidence="1">
    <name type="scientific">Cladocopium goreaui</name>
    <dbReference type="NCBI Taxonomy" id="2562237"/>
    <lineage>
        <taxon>Eukaryota</taxon>
        <taxon>Sar</taxon>
        <taxon>Alveolata</taxon>
        <taxon>Dinophyceae</taxon>
        <taxon>Suessiales</taxon>
        <taxon>Symbiodiniaceae</taxon>
        <taxon>Cladocopium</taxon>
    </lineage>
</organism>
<proteinExistence type="predicted"/>
<dbReference type="OrthoDB" id="410104at2759"/>
<evidence type="ECO:0000313" key="2">
    <source>
        <dbReference type="EMBL" id="CAL4781698.1"/>
    </source>
</evidence>
<dbReference type="InterPro" id="IPR012337">
    <property type="entry name" value="RNaseH-like_sf"/>
</dbReference>
<gene>
    <name evidence="1" type="ORF">C1SCF055_LOCUS21034</name>
</gene>
<accession>A0A9P1FZY3</accession>
<dbReference type="EMBL" id="CAMXCT030001946">
    <property type="protein sequence ID" value="CAL4781698.1"/>
    <property type="molecule type" value="Genomic_DNA"/>
</dbReference>
<dbReference type="AlphaFoldDB" id="A0A9P1FZY3"/>
<reference evidence="2 3" key="2">
    <citation type="submission" date="2024-05" db="EMBL/GenBank/DDBJ databases">
        <authorList>
            <person name="Chen Y."/>
            <person name="Shah S."/>
            <person name="Dougan E. K."/>
            <person name="Thang M."/>
            <person name="Chan C."/>
        </authorList>
    </citation>
    <scope>NUCLEOTIDE SEQUENCE [LARGE SCALE GENOMIC DNA]</scope>
</reference>
<keyword evidence="3" id="KW-1185">Reference proteome</keyword>
<dbReference type="GO" id="GO:0003676">
    <property type="term" value="F:nucleic acid binding"/>
    <property type="evidence" value="ECO:0007669"/>
    <property type="project" value="InterPro"/>
</dbReference>
<dbReference type="SUPFAM" id="SSF53098">
    <property type="entry name" value="Ribonuclease H-like"/>
    <property type="match status" value="1"/>
</dbReference>
<name>A0A9P1FZY3_9DINO</name>
<evidence type="ECO:0008006" key="4">
    <source>
        <dbReference type="Google" id="ProtNLM"/>
    </source>
</evidence>
<dbReference type="EMBL" id="CAMXCT020001946">
    <property type="protein sequence ID" value="CAL1147761.1"/>
    <property type="molecule type" value="Genomic_DNA"/>
</dbReference>
<dbReference type="EMBL" id="CAMXCT010001946">
    <property type="protein sequence ID" value="CAI3994386.1"/>
    <property type="molecule type" value="Genomic_DNA"/>
</dbReference>